<sequence length="115" mass="12238">MQASKAATRVLAVHISGSGIISTGDDGLRGTTRHLVDWRKQLYRAKVGRNARLTAQNLHQGLPLHKATPLAGQGDKNEGTTFHDLVALVGSDDEDEDPPRSAQASSSSAARGLRE</sequence>
<reference evidence="2" key="1">
    <citation type="submission" date="2018-10" db="EMBL/GenBank/DDBJ databases">
        <title>Effector identification in a new, highly contiguous assembly of the strawberry crown rot pathogen Phytophthora cactorum.</title>
        <authorList>
            <person name="Armitage A.D."/>
            <person name="Nellist C.F."/>
            <person name="Bates H."/>
            <person name="Vickerstaff R.J."/>
            <person name="Harrison R.J."/>
        </authorList>
    </citation>
    <scope>NUCLEOTIDE SEQUENCE</scope>
    <source>
        <strain evidence="2">4040</strain>
    </source>
</reference>
<organism evidence="2 3">
    <name type="scientific">Phytophthora cactorum</name>
    <dbReference type="NCBI Taxonomy" id="29920"/>
    <lineage>
        <taxon>Eukaryota</taxon>
        <taxon>Sar</taxon>
        <taxon>Stramenopiles</taxon>
        <taxon>Oomycota</taxon>
        <taxon>Peronosporomycetes</taxon>
        <taxon>Peronosporales</taxon>
        <taxon>Peronosporaceae</taxon>
        <taxon>Phytophthora</taxon>
    </lineage>
</organism>
<feature type="region of interest" description="Disordered" evidence="1">
    <location>
        <begin position="89"/>
        <end position="115"/>
    </location>
</feature>
<dbReference type="EMBL" id="RCMK01001478">
    <property type="protein sequence ID" value="KAG2893541.1"/>
    <property type="molecule type" value="Genomic_DNA"/>
</dbReference>
<proteinExistence type="predicted"/>
<protein>
    <submittedName>
        <fullName evidence="2">Uncharacterized protein</fullName>
    </submittedName>
</protein>
<feature type="compositionally biased region" description="Low complexity" evidence="1">
    <location>
        <begin position="101"/>
        <end position="115"/>
    </location>
</feature>
<dbReference type="AlphaFoldDB" id="A0A8T1AZR2"/>
<evidence type="ECO:0000256" key="1">
    <source>
        <dbReference type="SAM" id="MobiDB-lite"/>
    </source>
</evidence>
<comment type="caution">
    <text evidence="2">The sequence shown here is derived from an EMBL/GenBank/DDBJ whole genome shotgun (WGS) entry which is preliminary data.</text>
</comment>
<evidence type="ECO:0000313" key="2">
    <source>
        <dbReference type="EMBL" id="KAG2893541.1"/>
    </source>
</evidence>
<gene>
    <name evidence="2" type="ORF">PC117_g23748</name>
</gene>
<name>A0A8T1AZR2_9STRA</name>
<evidence type="ECO:0000313" key="3">
    <source>
        <dbReference type="Proteomes" id="UP000736787"/>
    </source>
</evidence>
<accession>A0A8T1AZR2</accession>
<dbReference type="Proteomes" id="UP000736787">
    <property type="component" value="Unassembled WGS sequence"/>
</dbReference>